<dbReference type="InterPro" id="IPR035965">
    <property type="entry name" value="PAS-like_dom_sf"/>
</dbReference>
<dbReference type="SMART" id="SM00267">
    <property type="entry name" value="GGDEF"/>
    <property type="match status" value="1"/>
</dbReference>
<dbReference type="InterPro" id="IPR052163">
    <property type="entry name" value="DGC-Regulatory_Protein"/>
</dbReference>
<proteinExistence type="predicted"/>
<name>A0A2X2W7Q5_CLOCO</name>
<dbReference type="SUPFAM" id="SSF55073">
    <property type="entry name" value="Nucleotide cyclase"/>
    <property type="match status" value="1"/>
</dbReference>
<protein>
    <submittedName>
        <fullName evidence="3">Sensory box protein/histidinol phosphate phosphatase</fullName>
        <ecNumber evidence="3">2.7.7.65</ecNumber>
        <ecNumber evidence="3">3.1.3.15</ecNumber>
    </submittedName>
</protein>
<dbReference type="PROSITE" id="PS50887">
    <property type="entry name" value="GGDEF"/>
    <property type="match status" value="1"/>
</dbReference>
<dbReference type="InterPro" id="IPR043128">
    <property type="entry name" value="Rev_trsase/Diguanyl_cyclase"/>
</dbReference>
<feature type="domain" description="PAS" evidence="1">
    <location>
        <begin position="1"/>
        <end position="71"/>
    </location>
</feature>
<dbReference type="EC" id="2.7.7.65" evidence="3"/>
<evidence type="ECO:0000259" key="1">
    <source>
        <dbReference type="PROSITE" id="PS50112"/>
    </source>
</evidence>
<evidence type="ECO:0000313" key="3">
    <source>
        <dbReference type="EMBL" id="SQB34001.1"/>
    </source>
</evidence>
<dbReference type="EMBL" id="UAWC01000004">
    <property type="protein sequence ID" value="SQB34001.1"/>
    <property type="molecule type" value="Genomic_DNA"/>
</dbReference>
<dbReference type="Gene3D" id="3.30.450.20">
    <property type="entry name" value="PAS domain"/>
    <property type="match status" value="1"/>
</dbReference>
<dbReference type="Pfam" id="PF00990">
    <property type="entry name" value="GGDEF"/>
    <property type="match status" value="1"/>
</dbReference>
<dbReference type="FunFam" id="3.30.70.270:FF:000001">
    <property type="entry name" value="Diguanylate cyclase domain protein"/>
    <property type="match status" value="1"/>
</dbReference>
<organism evidence="3 4">
    <name type="scientific">Clostridium cochlearium</name>
    <dbReference type="NCBI Taxonomy" id="1494"/>
    <lineage>
        <taxon>Bacteria</taxon>
        <taxon>Bacillati</taxon>
        <taxon>Bacillota</taxon>
        <taxon>Clostridia</taxon>
        <taxon>Eubacteriales</taxon>
        <taxon>Clostridiaceae</taxon>
        <taxon>Clostridium</taxon>
    </lineage>
</organism>
<dbReference type="Gene3D" id="3.30.70.270">
    <property type="match status" value="1"/>
</dbReference>
<dbReference type="PANTHER" id="PTHR46663">
    <property type="entry name" value="DIGUANYLATE CYCLASE DGCT-RELATED"/>
    <property type="match status" value="1"/>
</dbReference>
<dbReference type="SUPFAM" id="SSF55785">
    <property type="entry name" value="PYP-like sensor domain (PAS domain)"/>
    <property type="match status" value="1"/>
</dbReference>
<dbReference type="PANTHER" id="PTHR46663:SF2">
    <property type="entry name" value="GGDEF DOMAIN-CONTAINING PROTEIN"/>
    <property type="match status" value="1"/>
</dbReference>
<dbReference type="GO" id="GO:0052621">
    <property type="term" value="F:diguanylate cyclase activity"/>
    <property type="evidence" value="ECO:0007669"/>
    <property type="project" value="UniProtKB-EC"/>
</dbReference>
<dbReference type="PROSITE" id="PS50112">
    <property type="entry name" value="PAS"/>
    <property type="match status" value="1"/>
</dbReference>
<evidence type="ECO:0000259" key="2">
    <source>
        <dbReference type="PROSITE" id="PS50887"/>
    </source>
</evidence>
<keyword evidence="3" id="KW-0548">Nucleotidyltransferase</keyword>
<keyword evidence="3" id="KW-0808">Transferase</keyword>
<gene>
    <name evidence="3" type="primary">ydaM_1</name>
    <name evidence="3" type="ORF">NCTC13028_00880</name>
</gene>
<dbReference type="InterPro" id="IPR000160">
    <property type="entry name" value="GGDEF_dom"/>
</dbReference>
<dbReference type="CDD" id="cd00130">
    <property type="entry name" value="PAS"/>
    <property type="match status" value="1"/>
</dbReference>
<dbReference type="NCBIfam" id="TIGR00254">
    <property type="entry name" value="GGDEF"/>
    <property type="match status" value="1"/>
</dbReference>
<keyword evidence="3" id="KW-0378">Hydrolase</keyword>
<sequence>MDKILFDTLNYVNEGIIILNDKLEIIFWNKYIEYITGIKEEKVINTTIFEAVPSLNKCYFRKAVKFVIEKDHKFFFSSTMHKGLISQNGEFNLRLNRIGDCNSNYLIIECIDVTSQYMRINELKGYVSKLCLLNKKLKEKEKEIEKLAYYDKLTGVANRTLFYNCAEKFLDSAKEENKILGLMFIDVDNFKCINDIYGHKIGDKVIVEVAKLLAKCTRKSDIVARYGGDEFLILLPDIKDYSNYEIISLRIANAINKVNIKDIDINISLSIGTSFYPRDGENIDELISKADKAMYNVKNLGGNRCAHY</sequence>
<dbReference type="InterPro" id="IPR000014">
    <property type="entry name" value="PAS"/>
</dbReference>
<reference evidence="3 4" key="1">
    <citation type="submission" date="2018-06" db="EMBL/GenBank/DDBJ databases">
        <authorList>
            <consortium name="Pathogen Informatics"/>
            <person name="Doyle S."/>
        </authorList>
    </citation>
    <scope>NUCLEOTIDE SEQUENCE [LARGE SCALE GENOMIC DNA]</scope>
    <source>
        <strain evidence="3 4">NCTC13028</strain>
    </source>
</reference>
<dbReference type="CDD" id="cd01949">
    <property type="entry name" value="GGDEF"/>
    <property type="match status" value="1"/>
</dbReference>
<dbReference type="GO" id="GO:0004401">
    <property type="term" value="F:histidinol-phosphatase activity"/>
    <property type="evidence" value="ECO:0007669"/>
    <property type="project" value="UniProtKB-EC"/>
</dbReference>
<dbReference type="EC" id="3.1.3.15" evidence="3"/>
<evidence type="ECO:0000313" key="4">
    <source>
        <dbReference type="Proteomes" id="UP000250223"/>
    </source>
</evidence>
<dbReference type="InterPro" id="IPR029787">
    <property type="entry name" value="Nucleotide_cyclase"/>
</dbReference>
<dbReference type="RefSeq" id="WP_096634789.1">
    <property type="nucleotide sequence ID" value="NZ_JABAGF010000010.1"/>
</dbReference>
<accession>A0A2X2W7Q5</accession>
<dbReference type="Proteomes" id="UP000250223">
    <property type="component" value="Unassembled WGS sequence"/>
</dbReference>
<feature type="domain" description="GGDEF" evidence="2">
    <location>
        <begin position="178"/>
        <end position="308"/>
    </location>
</feature>
<dbReference type="AlphaFoldDB" id="A0A2X2W7Q5"/>